<evidence type="ECO:0000256" key="3">
    <source>
        <dbReference type="ARBA" id="ARBA00022603"/>
    </source>
</evidence>
<feature type="region of interest" description="Disordered" evidence="8">
    <location>
        <begin position="914"/>
        <end position="935"/>
    </location>
</feature>
<keyword evidence="3 10" id="KW-0489">Methyltransferase</keyword>
<dbReference type="GO" id="GO:0010287">
    <property type="term" value="C:plastoglobule"/>
    <property type="evidence" value="ECO:0007669"/>
    <property type="project" value="UniProtKB-SubCell"/>
</dbReference>
<gene>
    <name evidence="10" type="ORF">Prudu_020794</name>
</gene>
<dbReference type="EMBL" id="AP019303">
    <property type="protein sequence ID" value="BBH08570.1"/>
    <property type="molecule type" value="Genomic_DNA"/>
</dbReference>
<dbReference type="AlphaFoldDB" id="A0A4Y1RW71"/>
<feature type="compositionally biased region" description="Basic residues" evidence="8">
    <location>
        <begin position="923"/>
        <end position="935"/>
    </location>
</feature>
<dbReference type="GO" id="GO:0009506">
    <property type="term" value="C:plasmodesma"/>
    <property type="evidence" value="ECO:0007669"/>
    <property type="project" value="TreeGrafter"/>
</dbReference>
<evidence type="ECO:0000259" key="9">
    <source>
        <dbReference type="Pfam" id="PF08241"/>
    </source>
</evidence>
<dbReference type="PANTHER" id="PTHR31414:SF15">
    <property type="entry name" value="PLASMA MEMBRANE FUSION PROTEIN"/>
    <property type="match status" value="1"/>
</dbReference>
<dbReference type="PANTHER" id="PTHR31414">
    <property type="entry name" value="TRANSMEMBRANE PROTEIN DDB_G0292058"/>
    <property type="match status" value="1"/>
</dbReference>
<keyword evidence="5 10" id="KW-0808">Transferase</keyword>
<evidence type="ECO:0000256" key="6">
    <source>
        <dbReference type="ARBA" id="ARBA00022946"/>
    </source>
</evidence>
<protein>
    <submittedName>
        <fullName evidence="10">S-adenosyl-L-methionine-dependent methyltransferases superfamily protein</fullName>
    </submittedName>
</protein>
<evidence type="ECO:0000256" key="8">
    <source>
        <dbReference type="SAM" id="MobiDB-lite"/>
    </source>
</evidence>
<sequence length="935" mass="104066">MLCVRVGGETEYEYGGAVTWDTRRSLAEGTVQNSSLILAEKRTYRKDPLDGFKKYTGGWNISNDHYWAADTTVENLRNLSGYLGAAKRIGVDAVFLPADVQSNIDNVLTKINSASNTLSDKTEKNSKRIQDGLDSIIFHSRDASPCLLAHSFYAVYFSFSINACVSMDEWVTNPTAHTALDDILPCVDNATAQETSSRTKETTYRLATVVNRVITNVSNKNYPPTTGPLYFNQSGPLLPVLCNPFNSDLTDRQCSPGEAKLQNATEVWKKYVCEVSVAGICTTPGRLTPTFYSQMEAAVNVSYGLYRYGPFLVDLQDCTFVRDAFTDVSNRNCPGLRKYSGWIYIGLVMYSVVFAQNSVRQSIHTLTTTNTYLSVSISSPLPDEEEEAEKRIKSSMATAPSSLHLLHQDFLCSKYPRLYYNSQFGTPRLRRRPTGTARPPSRFPSFAIRASSVVTLPPEWKSSTEESESSGVELLACPVCYEPLIRKGPLGLNLQAIYRSAFKCKKCDKSYSSKDIYLDLTVIAGLKEYVEVKPAGTELFRSPLVSFLYERGWRQNFNRSGFPGLDEEFKMAQDYFKSAEGGVLLDVSCGSGLFSRKFAKSGTYSGVVALDFSENMLRQCYDFLKKDPTLLATNLALVRADVSRLPFPSGSVGAVHAGAALHCWPSPSNAIAEISRILRTGGIFVGTTFLRYTSSTPWILRPLRERALQNYSYLTEEEIEDLCTSSGLINYSSKVQQSFIMTLEVLFPGLKNETIRRSDLQAYTINSAKVVFIKKRPQNRQFKGSGNNCTSCDRSLQEPYIHCSLGCKVDYLLKLNKDLSPFLKKCNSLQLSPDFLVPLSDTGDEEMTSDQTNPHSTIVDCDDPMSSSSSGSSGSENMSMSMNMGYRHHEIVRKKRSGLNYASLCGRSAHKVSDEDMASSMISRRKRIPHRSPLC</sequence>
<dbReference type="GO" id="GO:0005886">
    <property type="term" value="C:plasma membrane"/>
    <property type="evidence" value="ECO:0007669"/>
    <property type="project" value="TreeGrafter"/>
</dbReference>
<comment type="similarity">
    <text evidence="1">Belongs to the methyltransferase superfamily.</text>
</comment>
<evidence type="ECO:0000256" key="7">
    <source>
        <dbReference type="ARBA" id="ARBA00060463"/>
    </source>
</evidence>
<dbReference type="CDD" id="cd02440">
    <property type="entry name" value="AdoMet_MTases"/>
    <property type="match status" value="1"/>
</dbReference>
<organism evidence="10">
    <name type="scientific">Prunus dulcis</name>
    <name type="common">Almond</name>
    <name type="synonym">Amygdalus dulcis</name>
    <dbReference type="NCBI Taxonomy" id="3755"/>
    <lineage>
        <taxon>Eukaryota</taxon>
        <taxon>Viridiplantae</taxon>
        <taxon>Streptophyta</taxon>
        <taxon>Embryophyta</taxon>
        <taxon>Tracheophyta</taxon>
        <taxon>Spermatophyta</taxon>
        <taxon>Magnoliopsida</taxon>
        <taxon>eudicotyledons</taxon>
        <taxon>Gunneridae</taxon>
        <taxon>Pentapetalae</taxon>
        <taxon>rosids</taxon>
        <taxon>fabids</taxon>
        <taxon>Rosales</taxon>
        <taxon>Rosaceae</taxon>
        <taxon>Amygdaloideae</taxon>
        <taxon>Amygdaleae</taxon>
        <taxon>Prunus</taxon>
    </lineage>
</organism>
<keyword evidence="6" id="KW-0809">Transit peptide</keyword>
<dbReference type="FunFam" id="3.40.50.150:FF:000144">
    <property type="entry name" value="Putative methyltransferase, chloroplastic"/>
    <property type="match status" value="1"/>
</dbReference>
<feature type="domain" description="Methyltransferase type 11" evidence="9">
    <location>
        <begin position="585"/>
        <end position="685"/>
    </location>
</feature>
<reference evidence="10" key="1">
    <citation type="journal article" date="2019" name="Science">
        <title>Mutation of a bHLH transcription factor allowed almond domestication.</title>
        <authorList>
            <person name="Sanchez-Perez R."/>
            <person name="Pavan S."/>
            <person name="Mazzeo R."/>
            <person name="Moldovan C."/>
            <person name="Aiese Cigliano R."/>
            <person name="Del Cueto J."/>
            <person name="Ricciardi F."/>
            <person name="Lotti C."/>
            <person name="Ricciardi L."/>
            <person name="Dicenta F."/>
            <person name="Lopez-Marques R.L."/>
            <person name="Lindberg Moller B."/>
        </authorList>
    </citation>
    <scope>NUCLEOTIDE SEQUENCE</scope>
</reference>
<evidence type="ECO:0000256" key="5">
    <source>
        <dbReference type="ARBA" id="ARBA00022679"/>
    </source>
</evidence>
<keyword evidence="4" id="KW-0934">Plastid</keyword>
<comment type="subcellular location">
    <subcellularLocation>
        <location evidence="7">Plastid</location>
        <location evidence="7">Chloroplast</location>
        <location evidence="7">Plastoglobule</location>
    </subcellularLocation>
</comment>
<keyword evidence="2" id="KW-0150">Chloroplast</keyword>
<evidence type="ECO:0000256" key="2">
    <source>
        <dbReference type="ARBA" id="ARBA00022528"/>
    </source>
</evidence>
<proteinExistence type="inferred from homology"/>
<dbReference type="Pfam" id="PF04640">
    <property type="entry name" value="PLATZ"/>
    <property type="match status" value="1"/>
</dbReference>
<dbReference type="Pfam" id="PF08241">
    <property type="entry name" value="Methyltransf_11"/>
    <property type="match status" value="1"/>
</dbReference>
<feature type="compositionally biased region" description="Low complexity" evidence="8">
    <location>
        <begin position="865"/>
        <end position="880"/>
    </location>
</feature>
<dbReference type="SUPFAM" id="SSF53335">
    <property type="entry name" value="S-adenosyl-L-methionine-dependent methyltransferases"/>
    <property type="match status" value="1"/>
</dbReference>
<dbReference type="InterPro" id="IPR006734">
    <property type="entry name" value="PLATZ"/>
</dbReference>
<name>A0A4Y1RW71_PRUDU</name>
<dbReference type="GO" id="GO:0032259">
    <property type="term" value="P:methylation"/>
    <property type="evidence" value="ECO:0007669"/>
    <property type="project" value="UniProtKB-KW"/>
</dbReference>
<feature type="region of interest" description="Disordered" evidence="8">
    <location>
        <begin position="840"/>
        <end position="880"/>
    </location>
</feature>
<accession>A0A4Y1RW71</accession>
<dbReference type="InterPro" id="IPR029063">
    <property type="entry name" value="SAM-dependent_MTases_sf"/>
</dbReference>
<evidence type="ECO:0000313" key="10">
    <source>
        <dbReference type="EMBL" id="BBH08570.1"/>
    </source>
</evidence>
<dbReference type="InterPro" id="IPR040283">
    <property type="entry name" value="DDB_G0292058-like"/>
</dbReference>
<dbReference type="InterPro" id="IPR013216">
    <property type="entry name" value="Methyltransf_11"/>
</dbReference>
<evidence type="ECO:0000256" key="4">
    <source>
        <dbReference type="ARBA" id="ARBA00022640"/>
    </source>
</evidence>
<evidence type="ECO:0000256" key="1">
    <source>
        <dbReference type="ARBA" id="ARBA00008361"/>
    </source>
</evidence>
<dbReference type="Gene3D" id="3.40.50.150">
    <property type="entry name" value="Vaccinia Virus protein VP39"/>
    <property type="match status" value="1"/>
</dbReference>
<dbReference type="GO" id="GO:0008757">
    <property type="term" value="F:S-adenosylmethionine-dependent methyltransferase activity"/>
    <property type="evidence" value="ECO:0007669"/>
    <property type="project" value="InterPro"/>
</dbReference>